<dbReference type="EMBL" id="AP013539">
    <property type="protein sequence ID" value="BAQ94018.1"/>
    <property type="molecule type" value="Genomic_DNA"/>
</dbReference>
<name>A0A6S4PDD3_9CAUD</name>
<dbReference type="GeneID" id="55412184"/>
<evidence type="ECO:0000313" key="3">
    <source>
        <dbReference type="Proteomes" id="UP000505087"/>
    </source>
</evidence>
<feature type="region of interest" description="Disordered" evidence="1">
    <location>
        <begin position="1"/>
        <end position="215"/>
    </location>
</feature>
<keyword evidence="3" id="KW-1185">Reference proteome</keyword>
<protein>
    <submittedName>
        <fullName evidence="2">Uncharacterized protein</fullName>
    </submittedName>
</protein>
<dbReference type="RefSeq" id="YP_009778076.1">
    <property type="nucleotide sequence ID" value="NC_047710.1"/>
</dbReference>
<feature type="compositionally biased region" description="Basic and acidic residues" evidence="1">
    <location>
        <begin position="133"/>
        <end position="142"/>
    </location>
</feature>
<feature type="compositionally biased region" description="Polar residues" evidence="1">
    <location>
        <begin position="1"/>
        <end position="10"/>
    </location>
</feature>
<dbReference type="KEGG" id="vg:55412184"/>
<dbReference type="Proteomes" id="UP000505087">
    <property type="component" value="Segment"/>
</dbReference>
<feature type="compositionally biased region" description="Basic residues" evidence="1">
    <location>
        <begin position="193"/>
        <end position="205"/>
    </location>
</feature>
<accession>A0A6S4PDD3</accession>
<evidence type="ECO:0000256" key="1">
    <source>
        <dbReference type="SAM" id="MobiDB-lite"/>
    </source>
</evidence>
<feature type="compositionally biased region" description="Low complexity" evidence="1">
    <location>
        <begin position="73"/>
        <end position="106"/>
    </location>
</feature>
<evidence type="ECO:0000313" key="2">
    <source>
        <dbReference type="EMBL" id="BAQ94018.1"/>
    </source>
</evidence>
<feature type="compositionally biased region" description="Pro residues" evidence="1">
    <location>
        <begin position="62"/>
        <end position="72"/>
    </location>
</feature>
<proteinExistence type="predicted"/>
<organism evidence="2 3">
    <name type="scientific">uncultured phage_MedDCM-OCT-S28-C3</name>
    <dbReference type="NCBI Taxonomy" id="2740802"/>
    <lineage>
        <taxon>Viruses</taxon>
        <taxon>Duplodnaviria</taxon>
        <taxon>Heunggongvirae</taxon>
        <taxon>Uroviricota</taxon>
        <taxon>Caudoviricetes</taxon>
        <taxon>Autographivirales</taxon>
        <taxon>Pedosvirus</taxon>
        <taxon>Pedosvirus S28C3</taxon>
    </lineage>
</organism>
<sequence length="215" mass="23812">MAQSKRTSASYLAESRNTKPLSKAMYNWAKANMSKLKQPTKAQKKIFEKYKAMKAAGDTPANPKPRPKPAPATPSSKPASKPTQSKPTTKTQPKPVQSKPTTKPKTGSGVQGKPRPVGSPGPNVTKPYGTLDRSGERIRRNLQDAQRSRTAASAEVRAAGGSKRRSTAAIDREVQRNEGSVRSAQRRKEERQRRARRRGLQRNRRQALGNRYNKD</sequence>
<reference evidence="2 3" key="1">
    <citation type="journal article" date="2013" name="PLoS Genet.">
        <title>Expanding the Marine Virosphere Using Metagenomics.</title>
        <authorList>
            <person name="Mizuno C.M."/>
            <person name="Rodriguez-Valera F."/>
            <person name="Kimes N.E."/>
            <person name="Ghai R."/>
        </authorList>
    </citation>
    <scope>NUCLEOTIDE SEQUENCE [LARGE SCALE GENOMIC DNA]</scope>
    <source>
        <strain evidence="2">UvMED-CGR-U-MedDCM-OCT-S28-C3</strain>
    </source>
</reference>